<organism evidence="2 3">
    <name type="scientific">Volvox reticuliferus</name>
    <dbReference type="NCBI Taxonomy" id="1737510"/>
    <lineage>
        <taxon>Eukaryota</taxon>
        <taxon>Viridiplantae</taxon>
        <taxon>Chlorophyta</taxon>
        <taxon>core chlorophytes</taxon>
        <taxon>Chlorophyceae</taxon>
        <taxon>CS clade</taxon>
        <taxon>Chlamydomonadales</taxon>
        <taxon>Volvocaceae</taxon>
        <taxon>Volvox</taxon>
    </lineage>
</organism>
<feature type="compositionally biased region" description="Low complexity" evidence="1">
    <location>
        <begin position="634"/>
        <end position="646"/>
    </location>
</feature>
<feature type="compositionally biased region" description="Low complexity" evidence="1">
    <location>
        <begin position="660"/>
        <end position="669"/>
    </location>
</feature>
<evidence type="ECO:0000313" key="3">
    <source>
        <dbReference type="Proteomes" id="UP000722791"/>
    </source>
</evidence>
<feature type="region of interest" description="Disordered" evidence="1">
    <location>
        <begin position="224"/>
        <end position="247"/>
    </location>
</feature>
<proteinExistence type="predicted"/>
<accession>A0A8J4GBN5</accession>
<sequence length="1019" mass="102930">MKITRSCPPRIHHSSIRVIREDGELEPLGEWLTRHGLPVLKGKQRVSRKRTKRVPPLRLPVAASAAAAAAAAAAGYCGGAGDTGQDSSADEGSSETPRLRDDGIDISGSASASASVSAPKLGYGAAAHQLQKALTVAAQLAVAAVVAPVSAGSLGLEAPAVKVEEPPAAPAAPMSWGSPQAASASDVDGVCCRSTLGNAPSECLPAEAAAAILTATALTHGEASAAAMAGQEPPTADGATLHVDGNGATSSAPLAPCSGAVRDVGEMVAGGSPVLLDSLCDLWNDDADEDVDNATNAAMWALLSDPGSGADTEMVQDMGAQLTAADAGGPSAAATRNAAGVEVSGAPIPVSWFPAETAIGLDSGKLQLERAYPSPQLASQDGDIDIGCGGSACALDPSSTAAAAATPVLPATPGMGCSTAACGDRAPHTDLATSAPLMMSPCWPCNGTPMTLTRPPSQPSFTSAANLGDMQRSLPTAFRHENQTGFGAAHVGSPACEPEFAAVLTHCTANNLARAPSAATPFHPWLQSNCAGGQAGTNVPTVPSFTAVHAPCAGMLAAPMETDSAPVNGQSSKNVSEAYNENKLVDNHCSPPSALQQSGAPYSRELPCASGSSNCLPLLQDNVTVTSDVASVGQQSSQPATAAQPWMAPPPPSHPGGAAGNPATAAGSPQEDPTVLSDAYAGMNCGRGSAAAAQMCGAAPGGFAAVAHAGGYPHAGVGPTRRPFYRGYPPYYHPGYYPPYAPYPAAYCQPYPPPYSAYGRARLVGAHGIHPGAGPSVPGGGGGWPPMPLLPPGMPPPPPHVYRGPPRTARMFMMDSAGRGGDPSPSTAATAGDVGNLDASGSDSSSSGGYYNAAPVPWAELPSLAPHSVGLPRTTESCSGGLMLISGHPATGEPQQQPPRFQPYPYDWSYGPHDGMMPMYLPHHHPDEEMWSLPQPSQSLAMPIQTSGSRAMAAGMPVPMAPQRGGSCEADVTATSRGPSASSRTGDMQQMTGANAGVGVGGLPDPDVFAMSDPWYQRW</sequence>
<feature type="region of interest" description="Disordered" evidence="1">
    <location>
        <begin position="815"/>
        <end position="848"/>
    </location>
</feature>
<dbReference type="AlphaFoldDB" id="A0A8J4GBN5"/>
<reference evidence="2" key="1">
    <citation type="journal article" date="2021" name="Proc. Natl. Acad. Sci. U.S.A.">
        <title>Three genomes in the algal genus Volvox reveal the fate of a haploid sex-determining region after a transition to homothallism.</title>
        <authorList>
            <person name="Yamamoto K."/>
            <person name="Hamaji T."/>
            <person name="Kawai-Toyooka H."/>
            <person name="Matsuzaki R."/>
            <person name="Takahashi F."/>
            <person name="Nishimura Y."/>
            <person name="Kawachi M."/>
            <person name="Noguchi H."/>
            <person name="Minakuchi Y."/>
            <person name="Umen J.G."/>
            <person name="Toyoda A."/>
            <person name="Nozaki H."/>
        </authorList>
    </citation>
    <scope>NUCLEOTIDE SEQUENCE</scope>
    <source>
        <strain evidence="2">NIES-3785</strain>
    </source>
</reference>
<name>A0A8J4GBN5_9CHLO</name>
<evidence type="ECO:0000313" key="2">
    <source>
        <dbReference type="EMBL" id="GIM04247.1"/>
    </source>
</evidence>
<comment type="caution">
    <text evidence="2">The sequence shown here is derived from an EMBL/GenBank/DDBJ whole genome shotgun (WGS) entry which is preliminary data.</text>
</comment>
<feature type="compositionally biased region" description="Polar residues" evidence="1">
    <location>
        <begin position="973"/>
        <end position="989"/>
    </location>
</feature>
<feature type="region of interest" description="Disordered" evidence="1">
    <location>
        <begin position="79"/>
        <end position="107"/>
    </location>
</feature>
<protein>
    <submittedName>
        <fullName evidence="2">Uncharacterized protein</fullName>
    </submittedName>
</protein>
<dbReference type="EMBL" id="BNCQ01000015">
    <property type="protein sequence ID" value="GIM04247.1"/>
    <property type="molecule type" value="Genomic_DNA"/>
</dbReference>
<dbReference type="Proteomes" id="UP000722791">
    <property type="component" value="Unassembled WGS sequence"/>
</dbReference>
<feature type="region of interest" description="Disordered" evidence="1">
    <location>
        <begin position="963"/>
        <end position="989"/>
    </location>
</feature>
<feature type="region of interest" description="Disordered" evidence="1">
    <location>
        <begin position="629"/>
        <end position="675"/>
    </location>
</feature>
<evidence type="ECO:0000256" key="1">
    <source>
        <dbReference type="SAM" id="MobiDB-lite"/>
    </source>
</evidence>
<gene>
    <name evidence="2" type="ORF">Vretimale_8775</name>
</gene>